<dbReference type="InterPro" id="IPR011009">
    <property type="entry name" value="Kinase-like_dom_sf"/>
</dbReference>
<proteinExistence type="predicted"/>
<dbReference type="OrthoDB" id="681355at2759"/>
<dbReference type="Pfam" id="PF07714">
    <property type="entry name" value="PK_Tyr_Ser-Thr"/>
    <property type="match status" value="1"/>
</dbReference>
<protein>
    <recommendedName>
        <fullName evidence="1">Protein kinase domain-containing protein</fullName>
    </recommendedName>
</protein>
<feature type="non-terminal residue" evidence="2">
    <location>
        <position position="1"/>
    </location>
</feature>
<dbReference type="GO" id="GO:0005524">
    <property type="term" value="F:ATP binding"/>
    <property type="evidence" value="ECO:0007669"/>
    <property type="project" value="InterPro"/>
</dbReference>
<feature type="domain" description="Protein kinase" evidence="1">
    <location>
        <begin position="1"/>
        <end position="43"/>
    </location>
</feature>
<dbReference type="InterPro" id="IPR001245">
    <property type="entry name" value="Ser-Thr/Tyr_kinase_cat_dom"/>
</dbReference>
<dbReference type="PROSITE" id="PS50011">
    <property type="entry name" value="PROTEIN_KINASE_DOM"/>
    <property type="match status" value="1"/>
</dbReference>
<dbReference type="EMBL" id="LWDX02020644">
    <property type="protein sequence ID" value="OEL32651.1"/>
    <property type="molecule type" value="Genomic_DNA"/>
</dbReference>
<reference evidence="2 3" key="1">
    <citation type="submission" date="2016-09" db="EMBL/GenBank/DDBJ databases">
        <title>The draft genome of Dichanthelium oligosanthes: A C3 panicoid grass species.</title>
        <authorList>
            <person name="Studer A.J."/>
            <person name="Schnable J.C."/>
            <person name="Brutnell T.P."/>
        </authorList>
    </citation>
    <scope>NUCLEOTIDE SEQUENCE [LARGE SCALE GENOMIC DNA]</scope>
    <source>
        <strain evidence="3">cv. Kellogg 1175</strain>
        <tissue evidence="2">Leaf</tissue>
    </source>
</reference>
<evidence type="ECO:0000259" key="1">
    <source>
        <dbReference type="PROSITE" id="PS50011"/>
    </source>
</evidence>
<name>A0A1E5W5M0_9POAL</name>
<dbReference type="Proteomes" id="UP000095767">
    <property type="component" value="Unassembled WGS sequence"/>
</dbReference>
<evidence type="ECO:0000313" key="3">
    <source>
        <dbReference type="Proteomes" id="UP000095767"/>
    </source>
</evidence>
<dbReference type="PANTHER" id="PTHR45631:SF6">
    <property type="entry name" value="OS09G0352000 PROTEIN"/>
    <property type="match status" value="1"/>
</dbReference>
<dbReference type="Gene3D" id="1.10.510.10">
    <property type="entry name" value="Transferase(Phosphotransferase) domain 1"/>
    <property type="match status" value="1"/>
</dbReference>
<keyword evidence="3" id="KW-1185">Reference proteome</keyword>
<dbReference type="InterPro" id="IPR000719">
    <property type="entry name" value="Prot_kinase_dom"/>
</dbReference>
<accession>A0A1E5W5M0</accession>
<evidence type="ECO:0000313" key="2">
    <source>
        <dbReference type="EMBL" id="OEL32651.1"/>
    </source>
</evidence>
<dbReference type="AlphaFoldDB" id="A0A1E5W5M0"/>
<dbReference type="STRING" id="888268.A0A1E5W5M0"/>
<dbReference type="GO" id="GO:0004672">
    <property type="term" value="F:protein kinase activity"/>
    <property type="evidence" value="ECO:0007669"/>
    <property type="project" value="InterPro"/>
</dbReference>
<organism evidence="2 3">
    <name type="scientific">Dichanthelium oligosanthes</name>
    <dbReference type="NCBI Taxonomy" id="888268"/>
    <lineage>
        <taxon>Eukaryota</taxon>
        <taxon>Viridiplantae</taxon>
        <taxon>Streptophyta</taxon>
        <taxon>Embryophyta</taxon>
        <taxon>Tracheophyta</taxon>
        <taxon>Spermatophyta</taxon>
        <taxon>Magnoliopsida</taxon>
        <taxon>Liliopsida</taxon>
        <taxon>Poales</taxon>
        <taxon>Poaceae</taxon>
        <taxon>PACMAD clade</taxon>
        <taxon>Panicoideae</taxon>
        <taxon>Panicodae</taxon>
        <taxon>Paniceae</taxon>
        <taxon>Dichantheliinae</taxon>
        <taxon>Dichanthelium</taxon>
    </lineage>
</organism>
<dbReference type="SUPFAM" id="SSF56112">
    <property type="entry name" value="Protein kinase-like (PK-like)"/>
    <property type="match status" value="1"/>
</dbReference>
<sequence>LTKMHHRNIVSLVGYCWEKDHLALVYEYMSQGNLYDHLRGLSS</sequence>
<comment type="caution">
    <text evidence="2">The sequence shown here is derived from an EMBL/GenBank/DDBJ whole genome shotgun (WGS) entry which is preliminary data.</text>
</comment>
<gene>
    <name evidence="2" type="ORF">BAE44_0006330</name>
</gene>
<dbReference type="PANTHER" id="PTHR45631">
    <property type="entry name" value="OS07G0107800 PROTEIN-RELATED"/>
    <property type="match status" value="1"/>
</dbReference>